<comment type="caution">
    <text evidence="1">The sequence shown here is derived from an EMBL/GenBank/DDBJ whole genome shotgun (WGS) entry which is preliminary data.</text>
</comment>
<dbReference type="Proteomes" id="UP001305779">
    <property type="component" value="Unassembled WGS sequence"/>
</dbReference>
<keyword evidence="2" id="KW-1185">Reference proteome</keyword>
<evidence type="ECO:0000313" key="2">
    <source>
        <dbReference type="Proteomes" id="UP001305779"/>
    </source>
</evidence>
<dbReference type="EMBL" id="JAXOVC010000004">
    <property type="protein sequence ID" value="KAK4502768.1"/>
    <property type="molecule type" value="Genomic_DNA"/>
</dbReference>
<dbReference type="InterPro" id="IPR011990">
    <property type="entry name" value="TPR-like_helical_dom_sf"/>
</dbReference>
<evidence type="ECO:0000313" key="1">
    <source>
        <dbReference type="EMBL" id="KAK4502768.1"/>
    </source>
</evidence>
<accession>A0ABR0ENU3</accession>
<gene>
    <name evidence="1" type="ORF">PRZ48_006194</name>
</gene>
<protein>
    <submittedName>
        <fullName evidence="1">Uncharacterized protein</fullName>
    </submittedName>
</protein>
<reference evidence="1 2" key="1">
    <citation type="journal article" date="2023" name="G3 (Bethesda)">
        <title>A chromosome-level genome assembly of Zasmidium syzygii isolated from banana leaves.</title>
        <authorList>
            <person name="van Westerhoven A.C."/>
            <person name="Mehrabi R."/>
            <person name="Talebi R."/>
            <person name="Steentjes M.B.F."/>
            <person name="Corcolon B."/>
            <person name="Chong P.A."/>
            <person name="Kema G.H.J."/>
            <person name="Seidl M.F."/>
        </authorList>
    </citation>
    <scope>NUCLEOTIDE SEQUENCE [LARGE SCALE GENOMIC DNA]</scope>
    <source>
        <strain evidence="1 2">P124</strain>
    </source>
</reference>
<dbReference type="Gene3D" id="1.25.40.10">
    <property type="entry name" value="Tetratricopeptide repeat domain"/>
    <property type="match status" value="1"/>
</dbReference>
<organism evidence="1 2">
    <name type="scientific">Zasmidium cellare</name>
    <name type="common">Wine cellar mold</name>
    <name type="synonym">Racodium cellare</name>
    <dbReference type="NCBI Taxonomy" id="395010"/>
    <lineage>
        <taxon>Eukaryota</taxon>
        <taxon>Fungi</taxon>
        <taxon>Dikarya</taxon>
        <taxon>Ascomycota</taxon>
        <taxon>Pezizomycotina</taxon>
        <taxon>Dothideomycetes</taxon>
        <taxon>Dothideomycetidae</taxon>
        <taxon>Mycosphaerellales</taxon>
        <taxon>Mycosphaerellaceae</taxon>
        <taxon>Zasmidium</taxon>
    </lineage>
</organism>
<name>A0ABR0ENU3_ZASCE</name>
<sequence>MLQRTLQRSLQRQLPSVVHSKHVCACICGRQLAAPTDTHHRKYATKRRAPSTFDRDERLKRRALTPEEAREVQDIETEKHGLFFDLLSDLQNTAGLSLIPDTAIEFLNAFDKLAKQAKGRPTVDPDSFLKLTEEYGATQEDCRTLSRALLVVSQYMPERGILGKKLLLSSSRAGHEESTIHVMGHAVLQHLQRPGALRSKEIQTAREHLDQIVAEGNNYRAIVLKGRIAEVLGDEMTAIKMWTSAMASAVEAAAIADREITEGVREKKHQPDQFQLTSPWIDLFHIHRRRGEARQANWAIEIGCQQDDPDAHYLYADYSCMKYHDYEQTHPMWTSEWLFHMMKAATSGHKRAAYELGEFYAQSSWKYIEDEPPDDMKPTPFDSYPAAKTETQSWWETLQAFLGAKPVQRSQRAEHGMFDVAAFPSDAKLRFRIALDWASIAMNYGYAPASLLKGKIHMTKTLDSFKSSPRTAPKEAIELSNKRYTYASKEDYEAGLRINPNDAIPDEEDEVITGPPNPFYNLNLAKLYIRDVFYAHMAHTKMDAAKKRYVKERRLGLVKAATNDDDIISEDNFKDSPEYIRKWFRHQEVREQYEDKVEDYYREARDICDSEEWDLYGDDGGLVYRARRAVGSSRPAAAAAA</sequence>
<proteinExistence type="predicted"/>